<dbReference type="STRING" id="387005.A0A183HEM8"/>
<dbReference type="EMBL" id="UZAJ01005381">
    <property type="protein sequence ID" value="VDO44872.1"/>
    <property type="molecule type" value="Genomic_DNA"/>
</dbReference>
<keyword evidence="3" id="KW-1185">Reference proteome</keyword>
<reference evidence="2 3" key="2">
    <citation type="submission" date="2018-11" db="EMBL/GenBank/DDBJ databases">
        <authorList>
            <consortium name="Pathogen Informatics"/>
        </authorList>
    </citation>
    <scope>NUCLEOTIDE SEQUENCE [LARGE SCALE GENOMIC DNA]</scope>
</reference>
<evidence type="ECO:0000313" key="4">
    <source>
        <dbReference type="WBParaSite" id="OFLC_0000593901-mRNA-1"/>
    </source>
</evidence>
<dbReference type="WBParaSite" id="OFLC_0000593901-mRNA-1">
    <property type="protein sequence ID" value="OFLC_0000593901-mRNA-1"/>
    <property type="gene ID" value="OFLC_0000593901"/>
</dbReference>
<evidence type="ECO:0000313" key="2">
    <source>
        <dbReference type="EMBL" id="VDO44872.1"/>
    </source>
</evidence>
<name>A0A183HEM8_9BILA</name>
<evidence type="ECO:0000313" key="3">
    <source>
        <dbReference type="Proteomes" id="UP000267606"/>
    </source>
</evidence>
<feature type="region of interest" description="Disordered" evidence="1">
    <location>
        <begin position="1"/>
        <end position="28"/>
    </location>
</feature>
<proteinExistence type="predicted"/>
<dbReference type="Proteomes" id="UP000267606">
    <property type="component" value="Unassembled WGS sequence"/>
</dbReference>
<accession>A0A183HEM8</accession>
<sequence>MASTKNKDENNEENSEMKMEMKTKNDDRYVANEETAEKLLVLTEPVTVLSVACTLDAKGRIFRADDGMAMLLGYVSMSELLGIEILKLIPAVQLEANIEVQYVCALNIRGSSIPVTVKVNTERDPESKWMNFSL</sequence>
<dbReference type="AlphaFoldDB" id="A0A183HEM8"/>
<evidence type="ECO:0000256" key="1">
    <source>
        <dbReference type="SAM" id="MobiDB-lite"/>
    </source>
</evidence>
<gene>
    <name evidence="2" type="ORF">OFLC_LOCUS5939</name>
</gene>
<protein>
    <submittedName>
        <fullName evidence="4">PAS domain-containing protein</fullName>
    </submittedName>
</protein>
<reference evidence="4" key="1">
    <citation type="submission" date="2016-06" db="UniProtKB">
        <authorList>
            <consortium name="WormBaseParasite"/>
        </authorList>
    </citation>
    <scope>IDENTIFICATION</scope>
</reference>
<organism evidence="4">
    <name type="scientific">Onchocerca flexuosa</name>
    <dbReference type="NCBI Taxonomy" id="387005"/>
    <lineage>
        <taxon>Eukaryota</taxon>
        <taxon>Metazoa</taxon>
        <taxon>Ecdysozoa</taxon>
        <taxon>Nematoda</taxon>
        <taxon>Chromadorea</taxon>
        <taxon>Rhabditida</taxon>
        <taxon>Spirurina</taxon>
        <taxon>Spiruromorpha</taxon>
        <taxon>Filarioidea</taxon>
        <taxon>Onchocercidae</taxon>
        <taxon>Onchocerca</taxon>
    </lineage>
</organism>